<proteinExistence type="predicted"/>
<evidence type="ECO:0000256" key="1">
    <source>
        <dbReference type="SAM" id="MobiDB-lite"/>
    </source>
</evidence>
<gene>
    <name evidence="2" type="ORF">HHL24_37725</name>
</gene>
<comment type="caution">
    <text evidence="2">The sequence shown here is derived from an EMBL/GenBank/DDBJ whole genome shotgun (WGS) entry which is preliminary data.</text>
</comment>
<evidence type="ECO:0000313" key="3">
    <source>
        <dbReference type="Proteomes" id="UP000544134"/>
    </source>
</evidence>
<dbReference type="AlphaFoldDB" id="A0A848IMR2"/>
<organism evidence="2 3">
    <name type="scientific">Paraburkholderia polaris</name>
    <dbReference type="NCBI Taxonomy" id="2728848"/>
    <lineage>
        <taxon>Bacteria</taxon>
        <taxon>Pseudomonadati</taxon>
        <taxon>Pseudomonadota</taxon>
        <taxon>Betaproteobacteria</taxon>
        <taxon>Burkholderiales</taxon>
        <taxon>Burkholderiaceae</taxon>
        <taxon>Paraburkholderia</taxon>
    </lineage>
</organism>
<reference evidence="2 3" key="1">
    <citation type="submission" date="2020-04" db="EMBL/GenBank/DDBJ databases">
        <title>Paraburkholderia sp. RP-4-7 isolated from soil.</title>
        <authorList>
            <person name="Dahal R.H."/>
        </authorList>
    </citation>
    <scope>NUCLEOTIDE SEQUENCE [LARGE SCALE GENOMIC DNA]</scope>
    <source>
        <strain evidence="2 3">RP-4-7</strain>
    </source>
</reference>
<sequence length="120" mass="12859">MMARMKSDASNGTTQTSESALSDMASHIKTLVIDHLLDSRCGAKLVRRLRKESDAVTKSGGGTKAGRKSLLKTFDAVDKALRQQDAALLVAANAALRADDDASILKERKHYAQLGAMLDS</sequence>
<feature type="compositionally biased region" description="Polar residues" evidence="1">
    <location>
        <begin position="8"/>
        <end position="20"/>
    </location>
</feature>
<dbReference type="EMBL" id="JABBGJ010000056">
    <property type="protein sequence ID" value="NMM03602.1"/>
    <property type="molecule type" value="Genomic_DNA"/>
</dbReference>
<dbReference type="Proteomes" id="UP000544134">
    <property type="component" value="Unassembled WGS sequence"/>
</dbReference>
<name>A0A848IMR2_9BURK</name>
<protein>
    <submittedName>
        <fullName evidence="2">Uncharacterized protein</fullName>
    </submittedName>
</protein>
<evidence type="ECO:0000313" key="2">
    <source>
        <dbReference type="EMBL" id="NMM03602.1"/>
    </source>
</evidence>
<keyword evidence="3" id="KW-1185">Reference proteome</keyword>
<feature type="region of interest" description="Disordered" evidence="1">
    <location>
        <begin position="1"/>
        <end position="21"/>
    </location>
</feature>
<accession>A0A848IMR2</accession>